<name>S5MRF5_9ABAC</name>
<accession>S5MRF5</accession>
<organism evidence="1 2">
    <name type="scientific">Choristoneura rosaceana nucleopolyhedrovirus</name>
    <dbReference type="NCBI Taxonomy" id="58094"/>
    <lineage>
        <taxon>Viruses</taxon>
        <taxon>Viruses incertae sedis</taxon>
        <taxon>Naldaviricetes</taxon>
        <taxon>Lefavirales</taxon>
        <taxon>Baculoviridae</taxon>
        <taxon>Alphabaculovirus</taxon>
        <taxon>Alphabaculovirus chorosaceanae</taxon>
    </lineage>
</organism>
<dbReference type="RefSeq" id="YP_008378500.1">
    <property type="nucleotide sequence ID" value="NC_021924.1"/>
</dbReference>
<keyword evidence="2" id="KW-1185">Reference proteome</keyword>
<proteinExistence type="predicted"/>
<dbReference type="GeneID" id="16479800"/>
<dbReference type="KEGG" id="vg:16479800"/>
<dbReference type="Pfam" id="PF10845">
    <property type="entry name" value="DUF2576"/>
    <property type="match status" value="1"/>
</dbReference>
<evidence type="ECO:0000313" key="1">
    <source>
        <dbReference type="EMBL" id="AGR57184.1"/>
    </source>
</evidence>
<sequence length="122" mass="13642">MVGVRDNVFFVFLRQPQTEPDKACAGHSKLLSFNATLHNNIYNNNKMNRSTMKNAAAMTADYEREQLRRDLNSLRRSVHELCTRSTTGFDCNRILDGVDKAPAVIVKTAAAGQHSSLICDKV</sequence>
<protein>
    <submittedName>
        <fullName evidence="1">Uncharacterized protein</fullName>
    </submittedName>
</protein>
<reference evidence="1 2" key="1">
    <citation type="journal article" date="2013" name="PLoS ONE">
        <title>Comparative Genome Sequence Analysis of Choristoneura occidentalis Freeman and C. rosaceana Harris (Lepidoptera: Tortricidae) Alphabaculoviruses.</title>
        <authorList>
            <person name="Thumbi D.K."/>
            <person name="Beliveau C."/>
            <person name="Cusson M."/>
            <person name="Lapointe R."/>
            <person name="Lucarotti C.J."/>
        </authorList>
    </citation>
    <scope>NUCLEOTIDE SEQUENCE [LARGE SCALE GENOMIC DNA]</scope>
    <source>
        <strain evidence="1">NB_1</strain>
    </source>
</reference>
<dbReference type="Proteomes" id="UP000208100">
    <property type="component" value="Segment"/>
</dbReference>
<evidence type="ECO:0000313" key="2">
    <source>
        <dbReference type="Proteomes" id="UP000208100"/>
    </source>
</evidence>
<dbReference type="EMBL" id="KC961304">
    <property type="protein sequence ID" value="AGR57184.1"/>
    <property type="molecule type" value="Genomic_DNA"/>
</dbReference>
<dbReference type="OrthoDB" id="25338at10239"/>
<dbReference type="InterPro" id="IPR022556">
    <property type="entry name" value="AcMNPV_Orf5"/>
</dbReference>